<evidence type="ECO:0000313" key="1">
    <source>
        <dbReference type="EMBL" id="GAL61344.1"/>
    </source>
</evidence>
<reference evidence="1 2" key="1">
    <citation type="journal article" date="2014" name="Genome Announc.">
        <title>Draft Genome Sequences of Marine Flavobacterium Algibacter lectus Strains SS8 and NR4.</title>
        <authorList>
            <person name="Takatani N."/>
            <person name="Nakanishi M."/>
            <person name="Meirelles P."/>
            <person name="Mino S."/>
            <person name="Suda W."/>
            <person name="Oshima K."/>
            <person name="Hattori M."/>
            <person name="Ohkuma M."/>
            <person name="Hosokawa M."/>
            <person name="Miyashita K."/>
            <person name="Thompson F.L."/>
            <person name="Niwa A."/>
            <person name="Sawabe T."/>
            <person name="Sawabe T."/>
        </authorList>
    </citation>
    <scope>NUCLEOTIDE SEQUENCE [LARGE SCALE GENOMIC DNA]</scope>
    <source>
        <strain evidence="1 2">JCM 19300</strain>
    </source>
</reference>
<organism evidence="1 2">
    <name type="scientific">Algibacter lectus</name>
    <dbReference type="NCBI Taxonomy" id="221126"/>
    <lineage>
        <taxon>Bacteria</taxon>
        <taxon>Pseudomonadati</taxon>
        <taxon>Bacteroidota</taxon>
        <taxon>Flavobacteriia</taxon>
        <taxon>Flavobacteriales</taxon>
        <taxon>Flavobacteriaceae</taxon>
        <taxon>Algibacter</taxon>
    </lineage>
</organism>
<gene>
    <name evidence="1" type="ORF">JCM19300_4290</name>
</gene>
<comment type="caution">
    <text evidence="1">The sequence shown here is derived from an EMBL/GenBank/DDBJ whole genome shotgun (WGS) entry which is preliminary data.</text>
</comment>
<dbReference type="EMBL" id="BBNQ01000002">
    <property type="protein sequence ID" value="GAL61344.1"/>
    <property type="molecule type" value="Genomic_DNA"/>
</dbReference>
<evidence type="ECO:0000313" key="2">
    <source>
        <dbReference type="Proteomes" id="UP000029644"/>
    </source>
</evidence>
<accession>A0A090VD74</accession>
<proteinExistence type="predicted"/>
<dbReference type="Proteomes" id="UP000029644">
    <property type="component" value="Unassembled WGS sequence"/>
</dbReference>
<dbReference type="AlphaFoldDB" id="A0A090VD74"/>
<name>A0A090VD74_9FLAO</name>
<sequence length="63" mass="7090">MLRAAPKKRFGLCKALASTPPLNILPEAGCTLLYARAKRVIESKRITTSCPHSTNVWLFQEQY</sequence>
<protein>
    <submittedName>
        <fullName evidence="1">Uncharacterized protein</fullName>
    </submittedName>
</protein>